<dbReference type="Proteomes" id="UP000818029">
    <property type="component" value="Chromosome D11"/>
</dbReference>
<dbReference type="GeneID" id="121223653"/>
<evidence type="ECO:0000313" key="2">
    <source>
        <dbReference type="RefSeq" id="XP_040961524.1"/>
    </source>
</evidence>
<dbReference type="RefSeq" id="XP_040961524.1">
    <property type="nucleotide sequence ID" value="XM_041105590.1"/>
</dbReference>
<sequence length="150" mass="16000">MSRHSLTKKDGLRRDLVLRTDSFSLTRLRAYAPLPPPPHDLPAHLSPRPPPPTSLIHFHAGAGSCRSSASVVAASTVNSVSIRQGMKELHGLGLIRVCYLLGTLKKVTAGVEWGETDAVFGVSMEMSGTPKSQAMPLAFSQRSITDSGLG</sequence>
<reference evidence="2" key="2">
    <citation type="submission" date="2025-08" db="UniProtKB">
        <authorList>
            <consortium name="RefSeq"/>
        </authorList>
    </citation>
    <scope>IDENTIFICATION</scope>
</reference>
<protein>
    <submittedName>
        <fullName evidence="2">Uncharacterized protein</fullName>
    </submittedName>
</protein>
<reference evidence="1" key="1">
    <citation type="journal article" date="2020" name="Nat. Genet.">
        <title>Genomic diversifications of five Gossypium allopolyploid species and their impact on cotton improvement.</title>
        <authorList>
            <person name="Chen Z.J."/>
            <person name="Sreedasyam A."/>
            <person name="Ando A."/>
            <person name="Song Q."/>
            <person name="De Santiago L.M."/>
            <person name="Hulse-Kemp A.M."/>
            <person name="Ding M."/>
            <person name="Ye W."/>
            <person name="Kirkbride R.C."/>
            <person name="Jenkins J."/>
            <person name="Plott C."/>
            <person name="Lovell J."/>
            <person name="Lin Y.M."/>
            <person name="Vaughn R."/>
            <person name="Liu B."/>
            <person name="Simpson S."/>
            <person name="Scheffler B.E."/>
            <person name="Wen L."/>
            <person name="Saski C.A."/>
            <person name="Grover C.E."/>
            <person name="Hu G."/>
            <person name="Conover J.L."/>
            <person name="Carlson J.W."/>
            <person name="Shu S."/>
            <person name="Boston L.B."/>
            <person name="Williams M."/>
            <person name="Peterson D.G."/>
            <person name="McGee K."/>
            <person name="Jones D.C."/>
            <person name="Wendel J.F."/>
            <person name="Stelly D.M."/>
            <person name="Grimwood J."/>
            <person name="Schmutz J."/>
        </authorList>
    </citation>
    <scope>NUCLEOTIDE SEQUENCE [LARGE SCALE GENOMIC DNA]</scope>
    <source>
        <strain evidence="1">cv. TM-1</strain>
    </source>
</reference>
<accession>A0ABM3B3B8</accession>
<name>A0ABM3B3B8_GOSHI</name>
<proteinExistence type="predicted"/>
<evidence type="ECO:0000313" key="1">
    <source>
        <dbReference type="Proteomes" id="UP000818029"/>
    </source>
</evidence>
<gene>
    <name evidence="2" type="primary">LOC121223653</name>
</gene>
<keyword evidence="1" id="KW-1185">Reference proteome</keyword>
<organism evidence="1 2">
    <name type="scientific">Gossypium hirsutum</name>
    <name type="common">Upland cotton</name>
    <name type="synonym">Gossypium mexicanum</name>
    <dbReference type="NCBI Taxonomy" id="3635"/>
    <lineage>
        <taxon>Eukaryota</taxon>
        <taxon>Viridiplantae</taxon>
        <taxon>Streptophyta</taxon>
        <taxon>Embryophyta</taxon>
        <taxon>Tracheophyta</taxon>
        <taxon>Spermatophyta</taxon>
        <taxon>Magnoliopsida</taxon>
        <taxon>eudicotyledons</taxon>
        <taxon>Gunneridae</taxon>
        <taxon>Pentapetalae</taxon>
        <taxon>rosids</taxon>
        <taxon>malvids</taxon>
        <taxon>Malvales</taxon>
        <taxon>Malvaceae</taxon>
        <taxon>Malvoideae</taxon>
        <taxon>Gossypium</taxon>
    </lineage>
</organism>